<comment type="similarity">
    <text evidence="1 5">Belongs to the 5-formyltetrahydrofolate cyclo-ligase family.</text>
</comment>
<dbReference type="GO" id="GO:0035999">
    <property type="term" value="P:tetrahydrofolate interconversion"/>
    <property type="evidence" value="ECO:0007669"/>
    <property type="project" value="TreeGrafter"/>
</dbReference>
<dbReference type="GO" id="GO:0009396">
    <property type="term" value="P:folic acid-containing compound biosynthetic process"/>
    <property type="evidence" value="ECO:0007669"/>
    <property type="project" value="TreeGrafter"/>
</dbReference>
<keyword evidence="3 4" id="KW-0067">ATP-binding</keyword>
<dbReference type="InterPro" id="IPR024185">
    <property type="entry name" value="FTHF_cligase-like_sf"/>
</dbReference>
<dbReference type="EC" id="6.3.3.2" evidence="5"/>
<feature type="binding site" evidence="4">
    <location>
        <begin position="4"/>
        <end position="8"/>
    </location>
    <ligand>
        <name>ATP</name>
        <dbReference type="ChEBI" id="CHEBI:30616"/>
    </ligand>
</feature>
<dbReference type="PANTHER" id="PTHR23407">
    <property type="entry name" value="ATPASE INHIBITOR/5-FORMYLTETRAHYDROFOLATE CYCLO-LIGASE"/>
    <property type="match status" value="1"/>
</dbReference>
<evidence type="ECO:0000256" key="5">
    <source>
        <dbReference type="RuleBase" id="RU361279"/>
    </source>
</evidence>
<dbReference type="InterPro" id="IPR002698">
    <property type="entry name" value="FTHF_cligase"/>
</dbReference>
<proteinExistence type="inferred from homology"/>
<feature type="binding site" evidence="4">
    <location>
        <position position="50"/>
    </location>
    <ligand>
        <name>substrate</name>
    </ligand>
</feature>
<keyword evidence="5" id="KW-0479">Metal-binding</keyword>
<protein>
    <recommendedName>
        <fullName evidence="5">5-formyltetrahydrofolate cyclo-ligase</fullName>
        <ecNumber evidence="5">6.3.3.2</ecNumber>
    </recommendedName>
</protein>
<gene>
    <name evidence="6" type="ORF">HMPREF9623_00012</name>
</gene>
<comment type="caution">
    <text evidence="6">The sequence shown here is derived from an EMBL/GenBank/DDBJ whole genome shotgun (WGS) entry which is preliminary data.</text>
</comment>
<evidence type="ECO:0000313" key="6">
    <source>
        <dbReference type="EMBL" id="EHO18690.1"/>
    </source>
</evidence>
<evidence type="ECO:0000256" key="3">
    <source>
        <dbReference type="ARBA" id="ARBA00022840"/>
    </source>
</evidence>
<comment type="cofactor">
    <cofactor evidence="5">
        <name>Mg(2+)</name>
        <dbReference type="ChEBI" id="CHEBI:18420"/>
    </cofactor>
</comment>
<feature type="binding site" evidence="4">
    <location>
        <begin position="132"/>
        <end position="140"/>
    </location>
    <ligand>
        <name>ATP</name>
        <dbReference type="ChEBI" id="CHEBI:30616"/>
    </ligand>
</feature>
<organism evidence="6 7">
    <name type="scientific">Stomatobaculum longum</name>
    <dbReference type="NCBI Taxonomy" id="796942"/>
    <lineage>
        <taxon>Bacteria</taxon>
        <taxon>Bacillati</taxon>
        <taxon>Bacillota</taxon>
        <taxon>Clostridia</taxon>
        <taxon>Lachnospirales</taxon>
        <taxon>Lachnospiraceae</taxon>
        <taxon>Stomatobaculum</taxon>
    </lineage>
</organism>
<keyword evidence="5" id="KW-0460">Magnesium</keyword>
<accession>A0AA37DHB1</accession>
<dbReference type="AlphaFoldDB" id="A0AA37DHB1"/>
<dbReference type="SUPFAM" id="SSF100950">
    <property type="entry name" value="NagB/RpiA/CoA transferase-like"/>
    <property type="match status" value="1"/>
</dbReference>
<dbReference type="Gene3D" id="3.40.50.10420">
    <property type="entry name" value="NagB/RpiA/CoA transferase-like"/>
    <property type="match status" value="1"/>
</dbReference>
<name>A0AA37DHB1_9FIRM</name>
<dbReference type="GO" id="GO:0005524">
    <property type="term" value="F:ATP binding"/>
    <property type="evidence" value="ECO:0007669"/>
    <property type="project" value="UniProtKB-KW"/>
</dbReference>
<dbReference type="PANTHER" id="PTHR23407:SF1">
    <property type="entry name" value="5-FORMYLTETRAHYDROFOLATE CYCLO-LIGASE"/>
    <property type="match status" value="1"/>
</dbReference>
<feature type="binding site" evidence="4">
    <location>
        <position position="55"/>
    </location>
    <ligand>
        <name>substrate</name>
    </ligand>
</feature>
<comment type="catalytic activity">
    <reaction evidence="5">
        <text>(6S)-5-formyl-5,6,7,8-tetrahydrofolate + ATP = (6R)-5,10-methenyltetrahydrofolate + ADP + phosphate</text>
        <dbReference type="Rhea" id="RHEA:10488"/>
        <dbReference type="ChEBI" id="CHEBI:30616"/>
        <dbReference type="ChEBI" id="CHEBI:43474"/>
        <dbReference type="ChEBI" id="CHEBI:57455"/>
        <dbReference type="ChEBI" id="CHEBI:57457"/>
        <dbReference type="ChEBI" id="CHEBI:456216"/>
        <dbReference type="EC" id="6.3.3.2"/>
    </reaction>
</comment>
<evidence type="ECO:0000313" key="7">
    <source>
        <dbReference type="Proteomes" id="UP000018466"/>
    </source>
</evidence>
<dbReference type="GO" id="GO:0046872">
    <property type="term" value="F:metal ion binding"/>
    <property type="evidence" value="ECO:0007669"/>
    <property type="project" value="UniProtKB-KW"/>
</dbReference>
<keyword evidence="7" id="KW-1185">Reference proteome</keyword>
<dbReference type="EMBL" id="AGEL01000001">
    <property type="protein sequence ID" value="EHO18690.1"/>
    <property type="molecule type" value="Genomic_DNA"/>
</dbReference>
<dbReference type="Pfam" id="PF01812">
    <property type="entry name" value="5-FTHF_cyc-lig"/>
    <property type="match status" value="1"/>
</dbReference>
<evidence type="ECO:0000256" key="2">
    <source>
        <dbReference type="ARBA" id="ARBA00022741"/>
    </source>
</evidence>
<reference evidence="6 7" key="1">
    <citation type="submission" date="2011-10" db="EMBL/GenBank/DDBJ databases">
        <title>The Genome Sequence of Lachnospiraceae bacterium ACC2.</title>
        <authorList>
            <consortium name="The Broad Institute Genome Sequencing Platform"/>
            <person name="Earl A."/>
            <person name="Ward D."/>
            <person name="Feldgarden M."/>
            <person name="Gevers D."/>
            <person name="Sizova M."/>
            <person name="Hazen A."/>
            <person name="Epstein S."/>
            <person name="Young S.K."/>
            <person name="Zeng Q."/>
            <person name="Gargeya S."/>
            <person name="Fitzgerald M."/>
            <person name="Haas B."/>
            <person name="Abouelleil A."/>
            <person name="Alvarado L."/>
            <person name="Arachchi H.M."/>
            <person name="Berlin A."/>
            <person name="Brown A."/>
            <person name="Chapman S.B."/>
            <person name="Chen Z."/>
            <person name="Dunbar C."/>
            <person name="Freedman E."/>
            <person name="Gearin G."/>
            <person name="Goldberg J."/>
            <person name="Griggs A."/>
            <person name="Gujja S."/>
            <person name="Heiman D."/>
            <person name="Howarth C."/>
            <person name="Larson L."/>
            <person name="Lui A."/>
            <person name="MacDonald P.J.P."/>
            <person name="Montmayeur A."/>
            <person name="Murphy C."/>
            <person name="Neiman D."/>
            <person name="Pearson M."/>
            <person name="Priest M."/>
            <person name="Roberts A."/>
            <person name="Saif S."/>
            <person name="Shea T."/>
            <person name="Shenoy N."/>
            <person name="Sisk P."/>
            <person name="Stolte C."/>
            <person name="Sykes S."/>
            <person name="Wortman J."/>
            <person name="Nusbaum C."/>
            <person name="Birren B."/>
        </authorList>
    </citation>
    <scope>NUCLEOTIDE SEQUENCE [LARGE SCALE GENOMIC DNA]</scope>
    <source>
        <strain evidence="6 7">ACC2</strain>
    </source>
</reference>
<dbReference type="RefSeq" id="WP_009531847.1">
    <property type="nucleotide sequence ID" value="NZ_JH590861.1"/>
</dbReference>
<keyword evidence="2 4" id="KW-0547">Nucleotide-binding</keyword>
<dbReference type="InterPro" id="IPR037171">
    <property type="entry name" value="NagB/RpiA_transferase-like"/>
</dbReference>
<evidence type="ECO:0000256" key="4">
    <source>
        <dbReference type="PIRSR" id="PIRSR006806-1"/>
    </source>
</evidence>
<dbReference type="PIRSF" id="PIRSF006806">
    <property type="entry name" value="FTHF_cligase"/>
    <property type="match status" value="1"/>
</dbReference>
<dbReference type="NCBIfam" id="TIGR02727">
    <property type="entry name" value="MTHFS_bact"/>
    <property type="match status" value="1"/>
</dbReference>
<evidence type="ECO:0000256" key="1">
    <source>
        <dbReference type="ARBA" id="ARBA00010638"/>
    </source>
</evidence>
<dbReference type="GeneID" id="86939809"/>
<sequence>MSEKKELRKRCIEKMNALPQDYCREADGKIFSAVLGLPEYRNAKTVFCFVGMQAEIQTASLIEEMLRAGKQVAVPRCAGKGVMHAHVIRSLAELRPGTMGILEPSAEAPVLSPEELDLILLPCVSASRSGERLGYGGGFYDRYLPKTKAFRALLIRERLLSDDIPREAHDQPVDAVITEAGIFRRTQSENEGVS</sequence>
<dbReference type="GO" id="GO:0030272">
    <property type="term" value="F:5-formyltetrahydrofolate cyclo-ligase activity"/>
    <property type="evidence" value="ECO:0007669"/>
    <property type="project" value="UniProtKB-EC"/>
</dbReference>
<dbReference type="Proteomes" id="UP000018466">
    <property type="component" value="Unassembled WGS sequence"/>
</dbReference>